<name>A0A5N5JK73_PANHP</name>
<protein>
    <submittedName>
        <fullName evidence="2">Uncharacterized protein</fullName>
    </submittedName>
</protein>
<evidence type="ECO:0000313" key="3">
    <source>
        <dbReference type="Proteomes" id="UP000327468"/>
    </source>
</evidence>
<evidence type="ECO:0000256" key="1">
    <source>
        <dbReference type="SAM" id="MobiDB-lite"/>
    </source>
</evidence>
<dbReference type="Proteomes" id="UP000327468">
    <property type="component" value="Chromosome 28"/>
</dbReference>
<reference evidence="2 3" key="1">
    <citation type="submission" date="2019-06" db="EMBL/GenBank/DDBJ databases">
        <title>A chromosome-scale genome assembly of the striped catfish, Pangasianodon hypophthalmus.</title>
        <authorList>
            <person name="Wen M."/>
            <person name="Zahm M."/>
            <person name="Roques C."/>
            <person name="Cabau C."/>
            <person name="Klopp C."/>
            <person name="Donnadieu C."/>
            <person name="Jouanno E."/>
            <person name="Avarre J.-C."/>
            <person name="Campet M."/>
            <person name="Ha T.T.T."/>
            <person name="Dugue R."/>
            <person name="Lampietro C."/>
            <person name="Louis A."/>
            <person name="Herpin A."/>
            <person name="Echchiki A."/>
            <person name="Berthelot C."/>
            <person name="Parey E."/>
            <person name="Roest-Crollius H."/>
            <person name="Braasch I."/>
            <person name="Postlethwait J."/>
            <person name="Bobe J."/>
            <person name="Montfort J."/>
            <person name="Bouchez O."/>
            <person name="Begum T."/>
            <person name="Schartl M."/>
            <person name="Guiguen Y."/>
        </authorList>
    </citation>
    <scope>NUCLEOTIDE SEQUENCE [LARGE SCALE GENOMIC DNA]</scope>
    <source>
        <strain evidence="2 3">Indonesia</strain>
        <tissue evidence="2">Blood</tissue>
    </source>
</reference>
<comment type="caution">
    <text evidence="2">The sequence shown here is derived from an EMBL/GenBank/DDBJ whole genome shotgun (WGS) entry which is preliminary data.</text>
</comment>
<organism evidence="2 3">
    <name type="scientific">Pangasianodon hypophthalmus</name>
    <name type="common">Striped catfish</name>
    <name type="synonym">Helicophagus hypophthalmus</name>
    <dbReference type="NCBI Taxonomy" id="310915"/>
    <lineage>
        <taxon>Eukaryota</taxon>
        <taxon>Metazoa</taxon>
        <taxon>Chordata</taxon>
        <taxon>Craniata</taxon>
        <taxon>Vertebrata</taxon>
        <taxon>Euteleostomi</taxon>
        <taxon>Actinopterygii</taxon>
        <taxon>Neopterygii</taxon>
        <taxon>Teleostei</taxon>
        <taxon>Ostariophysi</taxon>
        <taxon>Siluriformes</taxon>
        <taxon>Pangasiidae</taxon>
        <taxon>Pangasianodon</taxon>
    </lineage>
</organism>
<dbReference type="EMBL" id="VFJC01000029">
    <property type="protein sequence ID" value="KAB5518324.1"/>
    <property type="molecule type" value="Genomic_DNA"/>
</dbReference>
<evidence type="ECO:0000313" key="2">
    <source>
        <dbReference type="EMBL" id="KAB5518324.1"/>
    </source>
</evidence>
<gene>
    <name evidence="2" type="ORF">PHYPO_G00164420</name>
</gene>
<dbReference type="AlphaFoldDB" id="A0A5N5JK73"/>
<proteinExistence type="predicted"/>
<keyword evidence="3" id="KW-1185">Reference proteome</keyword>
<sequence length="66" mass="7589">MPVPKSMASDRLEFYGGIFGGLIPLGGKDGLGRSRARVPTDGEKKERFWRKSRQNQRVRKKLRRIC</sequence>
<feature type="region of interest" description="Disordered" evidence="1">
    <location>
        <begin position="30"/>
        <end position="54"/>
    </location>
</feature>
<accession>A0A5N5JK73</accession>